<dbReference type="Pfam" id="PF14100">
    <property type="entry name" value="DUF6807"/>
    <property type="match status" value="1"/>
</dbReference>
<comment type="caution">
    <text evidence="2">The sequence shown here is derived from an EMBL/GenBank/DDBJ whole genome shotgun (WGS) entry which is preliminary data.</text>
</comment>
<dbReference type="RefSeq" id="WP_126723586.1">
    <property type="nucleotide sequence ID" value="NZ_RYZH01000002.1"/>
</dbReference>
<evidence type="ECO:0000313" key="3">
    <source>
        <dbReference type="Proteomes" id="UP000280296"/>
    </source>
</evidence>
<dbReference type="InterPro" id="IPR029475">
    <property type="entry name" value="DUF6807"/>
</dbReference>
<organism evidence="2 3">
    <name type="scientific">Tautonia sociabilis</name>
    <dbReference type="NCBI Taxonomy" id="2080755"/>
    <lineage>
        <taxon>Bacteria</taxon>
        <taxon>Pseudomonadati</taxon>
        <taxon>Planctomycetota</taxon>
        <taxon>Planctomycetia</taxon>
        <taxon>Isosphaerales</taxon>
        <taxon>Isosphaeraceae</taxon>
        <taxon>Tautonia</taxon>
    </lineage>
</organism>
<gene>
    <name evidence="2" type="ORF">TsocGM_01700</name>
</gene>
<reference evidence="2 3" key="2">
    <citation type="submission" date="2019-01" db="EMBL/GenBank/DDBJ databases">
        <title>Tautonia sociabilis, a novel thermotolerant planctomycete of Isosphaeraceae family, isolated from a 4000 m deep subterranean habitat.</title>
        <authorList>
            <person name="Kovaleva O.L."/>
            <person name="Elcheninov A.G."/>
            <person name="Van Heerden E."/>
            <person name="Toshchakov S.V."/>
            <person name="Novikov A."/>
            <person name="Bonch-Osmolovskaya E.A."/>
            <person name="Kublanov I.V."/>
        </authorList>
    </citation>
    <scope>NUCLEOTIDE SEQUENCE [LARGE SCALE GENOMIC DNA]</scope>
    <source>
        <strain evidence="2 3">GM2012</strain>
    </source>
</reference>
<accession>A0A432MQ77</accession>
<proteinExistence type="predicted"/>
<keyword evidence="3" id="KW-1185">Reference proteome</keyword>
<protein>
    <submittedName>
        <fullName evidence="2">Uncharacterized protein</fullName>
    </submittedName>
</protein>
<keyword evidence="1" id="KW-0732">Signal</keyword>
<dbReference type="OrthoDB" id="242279at2"/>
<reference evidence="2 3" key="1">
    <citation type="submission" date="2018-12" db="EMBL/GenBank/DDBJ databases">
        <authorList>
            <person name="Toschakov S.V."/>
        </authorList>
    </citation>
    <scope>NUCLEOTIDE SEQUENCE [LARGE SCALE GENOMIC DNA]</scope>
    <source>
        <strain evidence="2 3">GM2012</strain>
    </source>
</reference>
<feature type="signal peptide" evidence="1">
    <location>
        <begin position="1"/>
        <end position="21"/>
    </location>
</feature>
<dbReference type="AlphaFoldDB" id="A0A432MQ77"/>
<feature type="chain" id="PRO_5019480295" evidence="1">
    <location>
        <begin position="22"/>
        <end position="410"/>
    </location>
</feature>
<evidence type="ECO:0000256" key="1">
    <source>
        <dbReference type="SAM" id="SignalP"/>
    </source>
</evidence>
<evidence type="ECO:0000313" key="2">
    <source>
        <dbReference type="EMBL" id="RUL89510.1"/>
    </source>
</evidence>
<name>A0A432MQ77_9BACT</name>
<dbReference type="Proteomes" id="UP000280296">
    <property type="component" value="Unassembled WGS sequence"/>
</dbReference>
<dbReference type="EMBL" id="RYZH01000002">
    <property type="protein sequence ID" value="RUL89510.1"/>
    <property type="molecule type" value="Genomic_DNA"/>
</dbReference>
<sequence length="410" mass="44259">MIRPAWAAVLLVLVATPTTFGGDARVTIRGNGVGLGETPLYVPLDGASFEEGAYTLRPSGGDGETIAAQVVREGDSAWLAVVLPGLGADEVAEFTMAPASDSASGKAEGVDISAEGRDLRVSIDGELFTVYRADDGPKPYFYPVIGPTGSPITRAYPMADVEGEDRDHPHQRSFWFTHGNVNGYDFWASDPLNRPNPKFGVIEETARPIVADGPVVGVIRTTDRWLSPSGETLCSDERTWRTYDTNGSRVIDFEVTITASNGPVTFGDTKEGMFGLRIASSMNVRNKTGGRIINAEGITDLDAWGKASPWVDYTGPVGDETLGVAILNHPDSFRFPTTWHVRDYGLFAANPFGYSDFKYPGEGAYTIPEGDSIRFGYRVVLHEGDTDTAGIPVLFQGYAHPPRVEISPSR</sequence>